<feature type="domain" description="RsmI HTH" evidence="8">
    <location>
        <begin position="266"/>
        <end position="303"/>
    </location>
</feature>
<accession>A0A5Q2QCV3</accession>
<dbReference type="EMBL" id="CP045871">
    <property type="protein sequence ID" value="QGG80954.1"/>
    <property type="molecule type" value="Genomic_DNA"/>
</dbReference>
<evidence type="ECO:0000256" key="4">
    <source>
        <dbReference type="ARBA" id="ARBA00022679"/>
    </source>
</evidence>
<evidence type="ECO:0000313" key="10">
    <source>
        <dbReference type="Proteomes" id="UP000388235"/>
    </source>
</evidence>
<dbReference type="PROSITE" id="PS01296">
    <property type="entry name" value="RSMI"/>
    <property type="match status" value="1"/>
</dbReference>
<dbReference type="SUPFAM" id="SSF53790">
    <property type="entry name" value="Tetrapyrrole methylase"/>
    <property type="match status" value="1"/>
</dbReference>
<feature type="domain" description="Tetrapyrrole methylase" evidence="7">
    <location>
        <begin position="40"/>
        <end position="238"/>
    </location>
</feature>
<organism evidence="9 10">
    <name type="scientific">Litorivicinus lipolyticus</name>
    <dbReference type="NCBI Taxonomy" id="418701"/>
    <lineage>
        <taxon>Bacteria</taxon>
        <taxon>Pseudomonadati</taxon>
        <taxon>Pseudomonadota</taxon>
        <taxon>Gammaproteobacteria</taxon>
        <taxon>Oceanospirillales</taxon>
        <taxon>Litorivicinaceae</taxon>
        <taxon>Litorivicinus</taxon>
    </lineage>
</organism>
<dbReference type="CDD" id="cd11648">
    <property type="entry name" value="RsmI"/>
    <property type="match status" value="1"/>
</dbReference>
<keyword evidence="5 6" id="KW-0949">S-adenosyl-L-methionine</keyword>
<dbReference type="InterPro" id="IPR014776">
    <property type="entry name" value="4pyrrole_Mease_sub2"/>
</dbReference>
<dbReference type="EC" id="2.1.1.198" evidence="6"/>
<keyword evidence="4 6" id="KW-0808">Transferase</keyword>
<dbReference type="KEGG" id="llp:GH975_10385"/>
<sequence>MLQSMRSPAIGGVEWHDFEELSSLQIPERLVARGPIEPAIYVVSTPIGNLGDLTLRALRVLSSVEIVLAEDTRRARQLMTAYGLSPRLIAVHQHNEARLAPELVAQARDMPLALVSDAGTPLLSDPGLPLVREAIAQGVPIIPIPGASALLAATVVSGFAMDHLQFLGFLPHKGSGRRDRLERGERSGGAMVLYESANRMPVLIRDLVDQCGPDRQVAFCREMTKLHEQIWRGSVGEAQAWYDASSDHARGEYAVVVSAGERQGSEIDQMRVLKALAKALPPSKAAKVAAEITGGSRRELFELIEALHNDGKA</sequence>
<keyword evidence="1 6" id="KW-0963">Cytoplasm</keyword>
<evidence type="ECO:0000313" key="9">
    <source>
        <dbReference type="EMBL" id="QGG80954.1"/>
    </source>
</evidence>
<dbReference type="GO" id="GO:0070677">
    <property type="term" value="F:rRNA (cytosine-2'-O-)-methyltransferase activity"/>
    <property type="evidence" value="ECO:0007669"/>
    <property type="project" value="UniProtKB-UniRule"/>
</dbReference>
<comment type="catalytic activity">
    <reaction evidence="6">
        <text>cytidine(1402) in 16S rRNA + S-adenosyl-L-methionine = 2'-O-methylcytidine(1402) in 16S rRNA + S-adenosyl-L-homocysteine + H(+)</text>
        <dbReference type="Rhea" id="RHEA:42924"/>
        <dbReference type="Rhea" id="RHEA-COMP:10285"/>
        <dbReference type="Rhea" id="RHEA-COMP:10286"/>
        <dbReference type="ChEBI" id="CHEBI:15378"/>
        <dbReference type="ChEBI" id="CHEBI:57856"/>
        <dbReference type="ChEBI" id="CHEBI:59789"/>
        <dbReference type="ChEBI" id="CHEBI:74495"/>
        <dbReference type="ChEBI" id="CHEBI:82748"/>
        <dbReference type="EC" id="2.1.1.198"/>
    </reaction>
</comment>
<comment type="similarity">
    <text evidence="6">Belongs to the methyltransferase superfamily. RsmI family.</text>
</comment>
<dbReference type="Pfam" id="PF23016">
    <property type="entry name" value="RsmI_C"/>
    <property type="match status" value="1"/>
</dbReference>
<keyword evidence="10" id="KW-1185">Reference proteome</keyword>
<dbReference type="GO" id="GO:0005737">
    <property type="term" value="C:cytoplasm"/>
    <property type="evidence" value="ECO:0007669"/>
    <property type="project" value="UniProtKB-SubCell"/>
</dbReference>
<dbReference type="Proteomes" id="UP000388235">
    <property type="component" value="Chromosome"/>
</dbReference>
<dbReference type="OrthoDB" id="9809084at2"/>
<dbReference type="InterPro" id="IPR035996">
    <property type="entry name" value="4pyrrol_Methylase_sf"/>
</dbReference>
<dbReference type="InterPro" id="IPR000878">
    <property type="entry name" value="4pyrrol_Mease"/>
</dbReference>
<dbReference type="HAMAP" id="MF_01877">
    <property type="entry name" value="16SrRNA_methyltr_I"/>
    <property type="match status" value="1"/>
</dbReference>
<dbReference type="InterPro" id="IPR008189">
    <property type="entry name" value="rRNA_ssu_MeTfrase_I"/>
</dbReference>
<dbReference type="Gene3D" id="3.30.950.10">
    <property type="entry name" value="Methyltransferase, Cobalt-precorrin-4 Transmethylase, Domain 2"/>
    <property type="match status" value="1"/>
</dbReference>
<dbReference type="NCBIfam" id="TIGR00096">
    <property type="entry name" value="16S rRNA (cytidine(1402)-2'-O)-methyltransferase"/>
    <property type="match status" value="1"/>
</dbReference>
<dbReference type="InterPro" id="IPR053910">
    <property type="entry name" value="RsmI_HTH"/>
</dbReference>
<proteinExistence type="inferred from homology"/>
<name>A0A5Q2QCV3_9GAMM</name>
<dbReference type="PANTHER" id="PTHR46111:SF1">
    <property type="entry name" value="RIBOSOMAL RNA SMALL SUBUNIT METHYLTRANSFERASE I"/>
    <property type="match status" value="1"/>
</dbReference>
<dbReference type="AlphaFoldDB" id="A0A5Q2QCV3"/>
<reference evidence="9 10" key="1">
    <citation type="submission" date="2019-11" db="EMBL/GenBank/DDBJ databases">
        <authorList>
            <person name="Khan S.A."/>
            <person name="Jeon C.O."/>
            <person name="Chun B.H."/>
        </authorList>
    </citation>
    <scope>NUCLEOTIDE SEQUENCE [LARGE SCALE GENOMIC DNA]</scope>
    <source>
        <strain evidence="9 10">IMCC 1097</strain>
    </source>
</reference>
<dbReference type="PANTHER" id="PTHR46111">
    <property type="entry name" value="RIBOSOMAL RNA SMALL SUBUNIT METHYLTRANSFERASE I"/>
    <property type="match status" value="1"/>
</dbReference>
<dbReference type="Gene3D" id="3.40.1010.10">
    <property type="entry name" value="Cobalt-precorrin-4 Transmethylase, Domain 1"/>
    <property type="match status" value="1"/>
</dbReference>
<comment type="function">
    <text evidence="6">Catalyzes the 2'-O-methylation of the ribose of cytidine 1402 (C1402) in 16S rRNA.</text>
</comment>
<keyword evidence="2 6" id="KW-0698">rRNA processing</keyword>
<evidence type="ECO:0000256" key="1">
    <source>
        <dbReference type="ARBA" id="ARBA00022490"/>
    </source>
</evidence>
<gene>
    <name evidence="6 9" type="primary">rsmI</name>
    <name evidence="9" type="ORF">GH975_10385</name>
</gene>
<evidence type="ECO:0000256" key="5">
    <source>
        <dbReference type="ARBA" id="ARBA00022691"/>
    </source>
</evidence>
<dbReference type="Pfam" id="PF00590">
    <property type="entry name" value="TP_methylase"/>
    <property type="match status" value="1"/>
</dbReference>
<keyword evidence="3 6" id="KW-0489">Methyltransferase</keyword>
<comment type="subcellular location">
    <subcellularLocation>
        <location evidence="6">Cytoplasm</location>
    </subcellularLocation>
</comment>
<evidence type="ECO:0000259" key="7">
    <source>
        <dbReference type="Pfam" id="PF00590"/>
    </source>
</evidence>
<evidence type="ECO:0000256" key="6">
    <source>
        <dbReference type="HAMAP-Rule" id="MF_01877"/>
    </source>
</evidence>
<protein>
    <recommendedName>
        <fullName evidence="6">Ribosomal RNA small subunit methyltransferase I</fullName>
        <ecNumber evidence="6">2.1.1.198</ecNumber>
    </recommendedName>
    <alternativeName>
        <fullName evidence="6">16S rRNA 2'-O-ribose C1402 methyltransferase</fullName>
    </alternativeName>
    <alternativeName>
        <fullName evidence="6">rRNA (cytidine-2'-O-)-methyltransferase RsmI</fullName>
    </alternativeName>
</protein>
<dbReference type="InterPro" id="IPR014777">
    <property type="entry name" value="4pyrrole_Mease_sub1"/>
</dbReference>
<evidence type="ECO:0000259" key="8">
    <source>
        <dbReference type="Pfam" id="PF23016"/>
    </source>
</evidence>
<evidence type="ECO:0000256" key="2">
    <source>
        <dbReference type="ARBA" id="ARBA00022552"/>
    </source>
</evidence>
<evidence type="ECO:0000256" key="3">
    <source>
        <dbReference type="ARBA" id="ARBA00022603"/>
    </source>
</evidence>
<dbReference type="InterPro" id="IPR018063">
    <property type="entry name" value="SAM_MeTrfase_RsmI_CS"/>
</dbReference>
<dbReference type="PIRSF" id="PIRSF005917">
    <property type="entry name" value="MTase_YraL"/>
    <property type="match status" value="1"/>
</dbReference>